<dbReference type="EMBL" id="JACEIK010000515">
    <property type="protein sequence ID" value="MCD7458350.1"/>
    <property type="molecule type" value="Genomic_DNA"/>
</dbReference>
<sequence length="66" mass="7237">EEVPRFFSRVRENAVGTPIQSVVGFKPILRSHVASVVHRSVSTYHGLVVGRLLVFSVLCCASASQR</sequence>
<comment type="caution">
    <text evidence="1">The sequence shown here is derived from an EMBL/GenBank/DDBJ whole genome shotgun (WGS) entry which is preliminary data.</text>
</comment>
<name>A0ABS8SHQ2_DATST</name>
<organism evidence="1 2">
    <name type="scientific">Datura stramonium</name>
    <name type="common">Jimsonweed</name>
    <name type="synonym">Common thornapple</name>
    <dbReference type="NCBI Taxonomy" id="4076"/>
    <lineage>
        <taxon>Eukaryota</taxon>
        <taxon>Viridiplantae</taxon>
        <taxon>Streptophyta</taxon>
        <taxon>Embryophyta</taxon>
        <taxon>Tracheophyta</taxon>
        <taxon>Spermatophyta</taxon>
        <taxon>Magnoliopsida</taxon>
        <taxon>eudicotyledons</taxon>
        <taxon>Gunneridae</taxon>
        <taxon>Pentapetalae</taxon>
        <taxon>asterids</taxon>
        <taxon>lamiids</taxon>
        <taxon>Solanales</taxon>
        <taxon>Solanaceae</taxon>
        <taxon>Solanoideae</taxon>
        <taxon>Datureae</taxon>
        <taxon>Datura</taxon>
    </lineage>
</organism>
<feature type="non-terminal residue" evidence="1">
    <location>
        <position position="66"/>
    </location>
</feature>
<proteinExistence type="predicted"/>
<evidence type="ECO:0000313" key="1">
    <source>
        <dbReference type="EMBL" id="MCD7458350.1"/>
    </source>
</evidence>
<reference evidence="1 2" key="1">
    <citation type="journal article" date="2021" name="BMC Genomics">
        <title>Datura genome reveals duplications of psychoactive alkaloid biosynthetic genes and high mutation rate following tissue culture.</title>
        <authorList>
            <person name="Rajewski A."/>
            <person name="Carter-House D."/>
            <person name="Stajich J."/>
            <person name="Litt A."/>
        </authorList>
    </citation>
    <scope>NUCLEOTIDE SEQUENCE [LARGE SCALE GENOMIC DNA]</scope>
    <source>
        <strain evidence="1">AR-01</strain>
    </source>
</reference>
<accession>A0ABS8SHQ2</accession>
<keyword evidence="2" id="KW-1185">Reference proteome</keyword>
<evidence type="ECO:0000313" key="2">
    <source>
        <dbReference type="Proteomes" id="UP000823775"/>
    </source>
</evidence>
<dbReference type="Proteomes" id="UP000823775">
    <property type="component" value="Unassembled WGS sequence"/>
</dbReference>
<feature type="non-terminal residue" evidence="1">
    <location>
        <position position="1"/>
    </location>
</feature>
<protein>
    <submittedName>
        <fullName evidence="1">Uncharacterized protein</fullName>
    </submittedName>
</protein>
<gene>
    <name evidence="1" type="ORF">HAX54_037984</name>
</gene>